<organism evidence="2 3">
    <name type="scientific">Plectus sambesii</name>
    <dbReference type="NCBI Taxonomy" id="2011161"/>
    <lineage>
        <taxon>Eukaryota</taxon>
        <taxon>Metazoa</taxon>
        <taxon>Ecdysozoa</taxon>
        <taxon>Nematoda</taxon>
        <taxon>Chromadorea</taxon>
        <taxon>Plectida</taxon>
        <taxon>Plectina</taxon>
        <taxon>Plectoidea</taxon>
        <taxon>Plectidae</taxon>
        <taxon>Plectus</taxon>
    </lineage>
</organism>
<dbReference type="AlphaFoldDB" id="A0A914W0F4"/>
<evidence type="ECO:0000256" key="1">
    <source>
        <dbReference type="SAM" id="MobiDB-lite"/>
    </source>
</evidence>
<sequence>MGRRAIGQHSSARSNGGDGDGGNLRARRGPVEPRPRPLQLCDMSSRRLGGRNPVTALSKSATYSFVVMRRLSVVQLGARQWKRPRARRGTTAAGRAAVGRVINARAICVPPYDGNLKSEPSPPD</sequence>
<protein>
    <submittedName>
        <fullName evidence="3">Uncharacterized protein</fullName>
    </submittedName>
</protein>
<feature type="region of interest" description="Disordered" evidence="1">
    <location>
        <begin position="1"/>
        <end position="53"/>
    </location>
</feature>
<reference evidence="3" key="1">
    <citation type="submission" date="2022-11" db="UniProtKB">
        <authorList>
            <consortium name="WormBaseParasite"/>
        </authorList>
    </citation>
    <scope>IDENTIFICATION</scope>
</reference>
<keyword evidence="2" id="KW-1185">Reference proteome</keyword>
<dbReference type="Proteomes" id="UP000887566">
    <property type="component" value="Unplaced"/>
</dbReference>
<evidence type="ECO:0000313" key="3">
    <source>
        <dbReference type="WBParaSite" id="PSAMB.scaffold276size59608.g4205.t1"/>
    </source>
</evidence>
<name>A0A914W0F4_9BILA</name>
<accession>A0A914W0F4</accession>
<dbReference type="WBParaSite" id="PSAMB.scaffold276size59608.g4205.t1">
    <property type="protein sequence ID" value="PSAMB.scaffold276size59608.g4205.t1"/>
    <property type="gene ID" value="PSAMB.scaffold276size59608.g4205"/>
</dbReference>
<evidence type="ECO:0000313" key="2">
    <source>
        <dbReference type="Proteomes" id="UP000887566"/>
    </source>
</evidence>
<proteinExistence type="predicted"/>